<evidence type="ECO:0008006" key="4">
    <source>
        <dbReference type="Google" id="ProtNLM"/>
    </source>
</evidence>
<feature type="transmembrane region" description="Helical" evidence="1">
    <location>
        <begin position="543"/>
        <end position="563"/>
    </location>
</feature>
<keyword evidence="1" id="KW-1133">Transmembrane helix</keyword>
<accession>A0A813I8S4</accession>
<sequence length="687" mass="77497">MAESGMVKCEVCIIGLGVSSLPLVKELEKSGTDYRVVSSDAFGVWQKLDAAGENFDLVTTIESTNYSWWSYDYDFPFYTAREYYAKLKAELTESIMAKVIFKAVGHIQQDSTGYRVVDSAGTLLVSCSKLVHSIGFSPDQNIFSNLKVVAAAAGGGKHFLVSGLSDTTNLYISRLIYAGNRVTVTCQHFHVLDKIGTTHDNVGGPFDQYEPFQHWADQTAPNITGILVPLPIRGAKVGSPNWLMGKVQSYVSDRVGLKEVVDLRKFDTEVQYCAQGLVDPAKTEVPGGLGLLVKQWPVDEYAKYYNDPSFQEWMLKSGVYLNDIYFFMQQGLVKVHKRDEVQHLAGKRYLVAGEEVEFDEVLGCCEAKHKLLEVRGCRPFTYSEHLYGIWNRIHPNLFFLGTTRPYTGAFGCVSELSSLFVHRMLTNSSFQDFISKQFPSLMHRQRVTHHASVSDPDKLHVQWAGMHCLRIAKTLGCDLSYREAGRLGLRVEQQTGPINALRCRITGPYALPGAAARYKRSCKKINTSFMSLNMIYRNWGDRMVVVSWFVALCCSAGFAWLKMSEVEKLAFYAVFLYLLTKATLLSQWRGVVLMLAFDNLYHKRAWIMLLSNVCQLVFNCICFLHGTTYDVPLLVRLGLPVDVIFLVLGRISYPRAFFGDMRVRKPYAKWLFNTYLPRSAKFTSGGP</sequence>
<reference evidence="2" key="1">
    <citation type="submission" date="2021-02" db="EMBL/GenBank/DDBJ databases">
        <authorList>
            <person name="Dougan E. K."/>
            <person name="Rhodes N."/>
            <person name="Thang M."/>
            <person name="Chan C."/>
        </authorList>
    </citation>
    <scope>NUCLEOTIDE SEQUENCE</scope>
</reference>
<evidence type="ECO:0000313" key="3">
    <source>
        <dbReference type="Proteomes" id="UP000626109"/>
    </source>
</evidence>
<gene>
    <name evidence="2" type="ORF">PGLA2088_LOCUS5322</name>
</gene>
<dbReference type="EMBL" id="CAJNNW010005027">
    <property type="protein sequence ID" value="CAE8647017.1"/>
    <property type="molecule type" value="Genomic_DNA"/>
</dbReference>
<dbReference type="Proteomes" id="UP000626109">
    <property type="component" value="Unassembled WGS sequence"/>
</dbReference>
<dbReference type="AlphaFoldDB" id="A0A813I8S4"/>
<evidence type="ECO:0000256" key="1">
    <source>
        <dbReference type="SAM" id="Phobius"/>
    </source>
</evidence>
<comment type="caution">
    <text evidence="2">The sequence shown here is derived from an EMBL/GenBank/DDBJ whole genome shotgun (WGS) entry which is preliminary data.</text>
</comment>
<keyword evidence="1" id="KW-0472">Membrane</keyword>
<feature type="transmembrane region" description="Helical" evidence="1">
    <location>
        <begin position="606"/>
        <end position="627"/>
    </location>
</feature>
<evidence type="ECO:0000313" key="2">
    <source>
        <dbReference type="EMBL" id="CAE8647017.1"/>
    </source>
</evidence>
<organism evidence="2 3">
    <name type="scientific">Polarella glacialis</name>
    <name type="common">Dinoflagellate</name>
    <dbReference type="NCBI Taxonomy" id="89957"/>
    <lineage>
        <taxon>Eukaryota</taxon>
        <taxon>Sar</taxon>
        <taxon>Alveolata</taxon>
        <taxon>Dinophyceae</taxon>
        <taxon>Suessiales</taxon>
        <taxon>Suessiaceae</taxon>
        <taxon>Polarella</taxon>
    </lineage>
</organism>
<feature type="transmembrane region" description="Helical" evidence="1">
    <location>
        <begin position="633"/>
        <end position="653"/>
    </location>
</feature>
<keyword evidence="1" id="KW-0812">Transmembrane</keyword>
<protein>
    <recommendedName>
        <fullName evidence="4">Flavin-containing monooxygenase</fullName>
    </recommendedName>
</protein>
<name>A0A813I8S4_POLGL</name>
<proteinExistence type="predicted"/>
<feature type="transmembrane region" description="Helical" evidence="1">
    <location>
        <begin position="569"/>
        <end position="585"/>
    </location>
</feature>